<keyword evidence="1" id="KW-1133">Transmembrane helix</keyword>
<organism evidence="2 3">
    <name type="scientific">Myroides guanonis</name>
    <dbReference type="NCBI Taxonomy" id="1150112"/>
    <lineage>
        <taxon>Bacteria</taxon>
        <taxon>Pseudomonadati</taxon>
        <taxon>Bacteroidota</taxon>
        <taxon>Flavobacteriia</taxon>
        <taxon>Flavobacteriales</taxon>
        <taxon>Flavobacteriaceae</taxon>
        <taxon>Myroides</taxon>
    </lineage>
</organism>
<protein>
    <submittedName>
        <fullName evidence="2">Uncharacterized protein</fullName>
    </submittedName>
</protein>
<keyword evidence="3" id="KW-1185">Reference proteome</keyword>
<reference evidence="3" key="1">
    <citation type="submission" date="2016-10" db="EMBL/GenBank/DDBJ databases">
        <authorList>
            <person name="Varghese N."/>
            <person name="Submissions S."/>
        </authorList>
    </citation>
    <scope>NUCLEOTIDE SEQUENCE [LARGE SCALE GENOMIC DNA]</scope>
    <source>
        <strain evidence="3">DSM 26542</strain>
    </source>
</reference>
<gene>
    <name evidence="2" type="ORF">SAMN04487893_11120</name>
</gene>
<dbReference type="EMBL" id="FORU01000011">
    <property type="protein sequence ID" value="SFJ60228.1"/>
    <property type="molecule type" value="Genomic_DNA"/>
</dbReference>
<accession>A0A1I3SNA5</accession>
<feature type="transmembrane region" description="Helical" evidence="1">
    <location>
        <begin position="106"/>
        <end position="124"/>
    </location>
</feature>
<evidence type="ECO:0000313" key="2">
    <source>
        <dbReference type="EMBL" id="SFJ60228.1"/>
    </source>
</evidence>
<keyword evidence="1" id="KW-0812">Transmembrane</keyword>
<evidence type="ECO:0000313" key="3">
    <source>
        <dbReference type="Proteomes" id="UP000243887"/>
    </source>
</evidence>
<feature type="transmembrane region" description="Helical" evidence="1">
    <location>
        <begin position="9"/>
        <end position="29"/>
    </location>
</feature>
<dbReference type="OrthoDB" id="1445427at2"/>
<dbReference type="Proteomes" id="UP000243887">
    <property type="component" value="Unassembled WGS sequence"/>
</dbReference>
<dbReference type="RefSeq" id="WP_143077753.1">
    <property type="nucleotide sequence ID" value="NZ_FORU01000011.1"/>
</dbReference>
<dbReference type="AlphaFoldDB" id="A0A1I3SNA5"/>
<keyword evidence="1" id="KW-0472">Membrane</keyword>
<sequence>MKLNLKNVFLYLSVLTFIISLFLPVHLIFTTPHDYFGYIYASLGWMSFPNLDFFCWISNFTLLLGWFFYKKKIGLIFNLLTLILMSLYGINHILELDFFIIDEYSLPLFGYWFWLLSPVFLLVSQIKQHNNGLF</sequence>
<feature type="transmembrane region" description="Helical" evidence="1">
    <location>
        <begin position="75"/>
        <end position="94"/>
    </location>
</feature>
<name>A0A1I3SNA5_9FLAO</name>
<feature type="transmembrane region" description="Helical" evidence="1">
    <location>
        <begin position="49"/>
        <end position="68"/>
    </location>
</feature>
<evidence type="ECO:0000256" key="1">
    <source>
        <dbReference type="SAM" id="Phobius"/>
    </source>
</evidence>
<proteinExistence type="predicted"/>